<dbReference type="InterPro" id="IPR001245">
    <property type="entry name" value="Ser-Thr/Tyr_kinase_cat_dom"/>
</dbReference>
<feature type="region of interest" description="Disordered" evidence="2">
    <location>
        <begin position="1344"/>
        <end position="1382"/>
    </location>
</feature>
<dbReference type="PROSITE" id="PS00109">
    <property type="entry name" value="PROTEIN_KINASE_TYR"/>
    <property type="match status" value="1"/>
</dbReference>
<dbReference type="Pfam" id="PF07714">
    <property type="entry name" value="PK_Tyr_Ser-Thr"/>
    <property type="match status" value="1"/>
</dbReference>
<organism evidence="4 5">
    <name type="scientific">Albula glossodonta</name>
    <name type="common">roundjaw bonefish</name>
    <dbReference type="NCBI Taxonomy" id="121402"/>
    <lineage>
        <taxon>Eukaryota</taxon>
        <taxon>Metazoa</taxon>
        <taxon>Chordata</taxon>
        <taxon>Craniata</taxon>
        <taxon>Vertebrata</taxon>
        <taxon>Euteleostomi</taxon>
        <taxon>Actinopterygii</taxon>
        <taxon>Neopterygii</taxon>
        <taxon>Teleostei</taxon>
        <taxon>Albuliformes</taxon>
        <taxon>Albulidae</taxon>
        <taxon>Albula</taxon>
    </lineage>
</organism>
<feature type="compositionally biased region" description="Acidic residues" evidence="2">
    <location>
        <begin position="1258"/>
        <end position="1272"/>
    </location>
</feature>
<keyword evidence="1" id="KW-0175">Coiled coil</keyword>
<feature type="coiled-coil region" evidence="1">
    <location>
        <begin position="1154"/>
        <end position="1181"/>
    </location>
</feature>
<feature type="region of interest" description="Disordered" evidence="2">
    <location>
        <begin position="1536"/>
        <end position="1559"/>
    </location>
</feature>
<comment type="caution">
    <text evidence="4">The sequence shown here is derived from an EMBL/GenBank/DDBJ whole genome shotgun (WGS) entry which is preliminary data.</text>
</comment>
<dbReference type="OrthoDB" id="5973359at2759"/>
<name>A0A8T2MTM2_9TELE</name>
<proteinExistence type="predicted"/>
<dbReference type="InterPro" id="IPR011009">
    <property type="entry name" value="Kinase-like_dom_sf"/>
</dbReference>
<gene>
    <name evidence="4" type="ORF">JZ751_019183</name>
</gene>
<feature type="compositionally biased region" description="Basic and acidic residues" evidence="2">
    <location>
        <begin position="1344"/>
        <end position="1370"/>
    </location>
</feature>
<evidence type="ECO:0000313" key="5">
    <source>
        <dbReference type="Proteomes" id="UP000824540"/>
    </source>
</evidence>
<dbReference type="EMBL" id="JAFBMS010000340">
    <property type="protein sequence ID" value="KAG9331424.1"/>
    <property type="molecule type" value="Genomic_DNA"/>
</dbReference>
<dbReference type="GO" id="GO:0004713">
    <property type="term" value="F:protein tyrosine kinase activity"/>
    <property type="evidence" value="ECO:0007669"/>
    <property type="project" value="TreeGrafter"/>
</dbReference>
<feature type="compositionally biased region" description="Pro residues" evidence="2">
    <location>
        <begin position="764"/>
        <end position="786"/>
    </location>
</feature>
<feature type="region of interest" description="Disordered" evidence="2">
    <location>
        <begin position="646"/>
        <end position="697"/>
    </location>
</feature>
<feature type="region of interest" description="Disordered" evidence="2">
    <location>
        <begin position="1442"/>
        <end position="1502"/>
    </location>
</feature>
<protein>
    <recommendedName>
        <fullName evidence="3">Protein kinase domain-containing protein</fullName>
    </recommendedName>
</protein>
<feature type="non-terminal residue" evidence="4">
    <location>
        <position position="1"/>
    </location>
</feature>
<feature type="region of interest" description="Disordered" evidence="2">
    <location>
        <begin position="1233"/>
        <end position="1317"/>
    </location>
</feature>
<evidence type="ECO:0000313" key="4">
    <source>
        <dbReference type="EMBL" id="KAG9331424.1"/>
    </source>
</evidence>
<dbReference type="GO" id="GO:0005524">
    <property type="term" value="F:ATP binding"/>
    <property type="evidence" value="ECO:0007669"/>
    <property type="project" value="InterPro"/>
</dbReference>
<dbReference type="PANTHER" id="PTHR24417">
    <property type="entry name" value="SERINE/THREONINE-PROTEIN KINASE LMTK1"/>
    <property type="match status" value="1"/>
</dbReference>
<sequence>SQGDLKSYLRSCRDSMTFDPLVLQRMACEISSGLLHLHKHNFIHSDLALRNCLLTSDITEDYLVTPDQLWIPLRWIGPELVDEVHGNLLVVDQTKPSNIWSLGVTIWELFELGSQPYRHYSDRQVLIYVVKEQQLKLSKPLLDLPLSDRWYEVMQFCWLQPEQRPNAEEVHLLLSYLCAKGASEAEDDFEKRWNSLRPNGSLAPAAAPAPLPPPPSPFPLLQHLPAPEPGDDILTVTETSHGLNFEYQWEQAQHDPSCSQAPHSGFQDVYYPPGPAGLSLGVSPSYYEPPKPLPVAGPVPSLGGDYYSRLDGRGLDCPVCPYSPEYQGSSSSASFLTGSGDSGECLGCPAPSFPHHHSYWPSHIRKASTYDWDGSPTFSLTMEPLLGEDPCGSSHTCSPAHTCSPTHSCSPAHGWETGHYVSYKHRDGGYYYEPPPEHYLVGGLAGISEPAQESWGSRSLRQALGELENPLGLSPSLSSPDQDYSAPYLQGKSTAVVGSGGYWDMLGPLRSTMPRPHSLSIAPEPGGALLHVQHPLYTPTPTGWASNCSANNNSLSSQQQPGGGSGARHFHYTLPSAHSRGPSLRYPESRTLGGHSHTLPTPASRDSGSCIYLHPKDMPPSPCLHKEEGCPFVDPLSGATVQIYTTSHHHHLREKSSPPLAREGTVLSGGLEKSGEEGPLHPGAPGEPISASGLGGDSGVGRGSSIISLVDINDCSDDDITDVTSGVFADSPLDCDSLGGSIPALEKQQETPAATELSPSPTAMNPPSPTPMHPPSPTPSQPPSPPKALDSGYDTENNESPEFVLKEPQELAPPSGKQSPSGDPHEDANDPPSTEPGLTSLSQNTPYRDSAYFSDYDADSEGRGFSDKQDEENPEVATHTERLRPPQAVLGDSASSSPDSQSYQVYQHIGVESSSECSTPSTCSVQEALCTAGEESLHKSPAADPAPGSSTAMMDKAEREVQEAELQGAGPQEVEIVREEVHEVELKEVEIVREEVQGEEVQEVEIVREEVHEVELKEVEIVREEVQGEEVQEVEIVREEVQGEEVQEVEILREEVQGEEVQEVEIVREEVQGEEVQEVEIVREEVHEVELKEVEIVREEVQGEEVQEVEIVREEVQGEGVQEVEIVREEVHEVELKEVEIVREEVQGEGVQGVEIVREGIVEIEKEVENFQQKVVAEEGKLEVDEDGQEFKMKIEEEEIMENVELEKKEEVECNIEVEMDTSLGELLEEVPVSKGGREGAQSSAPLSLLGGRVSPGDGEEGDSEDSEESDEELHSYSLQEEEQSEEVQNEQCEELHSCSLQEEEQSEELQKEQCEELHSCSLQEEKQSEELQKEQHEELHSYKLQEEQRGEHHKEQCEELHRFSMHDEQQSEEEEEEESNQAVPIVVCDSSHALHLRSLLKMPALLTNPPCNTEHACRRKAVSFFDDVTVYLFDQESPTRELAEHSFPVGPEPGGQGFSPGAQSSGQGSEGVTPPLQERVSDDSSDGNLSEESGGFEWEDDFHLLSSPSLMMSSTSDTLEALEAKPSPRFSISRFSITHVTDSDMDSAGGSSEDGERE</sequence>
<dbReference type="Proteomes" id="UP000824540">
    <property type="component" value="Unassembled WGS sequence"/>
</dbReference>
<dbReference type="PANTHER" id="PTHR24417:SF0">
    <property type="entry name" value="SERINE_THREONINE-PROTEIN KINASE LMTK1"/>
    <property type="match status" value="1"/>
</dbReference>
<dbReference type="PROSITE" id="PS50011">
    <property type="entry name" value="PROTEIN_KINASE_DOM"/>
    <property type="match status" value="1"/>
</dbReference>
<feature type="domain" description="Protein kinase" evidence="3">
    <location>
        <begin position="1"/>
        <end position="174"/>
    </location>
</feature>
<dbReference type="InterPro" id="IPR008266">
    <property type="entry name" value="Tyr_kinase_AS"/>
</dbReference>
<feature type="compositionally biased region" description="Acidic residues" evidence="2">
    <location>
        <begin position="1371"/>
        <end position="1380"/>
    </location>
</feature>
<feature type="compositionally biased region" description="Polar residues" evidence="2">
    <location>
        <begin position="836"/>
        <end position="847"/>
    </location>
</feature>
<dbReference type="InterPro" id="IPR000719">
    <property type="entry name" value="Prot_kinase_dom"/>
</dbReference>
<evidence type="ECO:0000256" key="2">
    <source>
        <dbReference type="SAM" id="MobiDB-lite"/>
    </source>
</evidence>
<accession>A0A8T2MTM2</accession>
<dbReference type="PRINTS" id="PR00109">
    <property type="entry name" value="TYRKINASE"/>
</dbReference>
<dbReference type="Gene3D" id="1.10.510.10">
    <property type="entry name" value="Transferase(Phosphotransferase) domain 1"/>
    <property type="match status" value="1"/>
</dbReference>
<reference evidence="4" key="1">
    <citation type="thesis" date="2021" institute="BYU ScholarsArchive" country="Provo, UT, USA">
        <title>Applications of and Algorithms for Genome Assembly and Genomic Analyses with an Emphasis on Marine Teleosts.</title>
        <authorList>
            <person name="Pickett B.D."/>
        </authorList>
    </citation>
    <scope>NUCLEOTIDE SEQUENCE</scope>
    <source>
        <strain evidence="4">HI-2016</strain>
    </source>
</reference>
<feature type="compositionally biased region" description="Low complexity" evidence="2">
    <location>
        <begin position="893"/>
        <end position="902"/>
    </location>
</feature>
<feature type="region of interest" description="Disordered" evidence="2">
    <location>
        <begin position="932"/>
        <end position="974"/>
    </location>
</feature>
<dbReference type="SUPFAM" id="SSF56112">
    <property type="entry name" value="Protein kinase-like (PK-like)"/>
    <property type="match status" value="1"/>
</dbReference>
<keyword evidence="5" id="KW-1185">Reference proteome</keyword>
<feature type="region of interest" description="Disordered" evidence="2">
    <location>
        <begin position="747"/>
        <end position="903"/>
    </location>
</feature>
<evidence type="ECO:0000256" key="1">
    <source>
        <dbReference type="SAM" id="Coils"/>
    </source>
</evidence>
<evidence type="ECO:0000259" key="3">
    <source>
        <dbReference type="PROSITE" id="PS50011"/>
    </source>
</evidence>
<dbReference type="GO" id="GO:0007420">
    <property type="term" value="P:brain development"/>
    <property type="evidence" value="ECO:0007669"/>
    <property type="project" value="TreeGrafter"/>
</dbReference>
<feature type="region of interest" description="Disordered" evidence="2">
    <location>
        <begin position="552"/>
        <end position="603"/>
    </location>
</feature>
<feature type="compositionally biased region" description="Acidic residues" evidence="2">
    <location>
        <begin position="1280"/>
        <end position="1293"/>
    </location>
</feature>